<dbReference type="Proteomes" id="UP001589867">
    <property type="component" value="Unassembled WGS sequence"/>
</dbReference>
<protein>
    <submittedName>
        <fullName evidence="2">Uncharacterized protein</fullName>
    </submittedName>
</protein>
<evidence type="ECO:0000256" key="1">
    <source>
        <dbReference type="SAM" id="Phobius"/>
    </source>
</evidence>
<keyword evidence="1" id="KW-1133">Transmembrane helix</keyword>
<keyword evidence="1" id="KW-0472">Membrane</keyword>
<dbReference type="EMBL" id="JBHLUH010000083">
    <property type="protein sequence ID" value="MFC0533389.1"/>
    <property type="molecule type" value="Genomic_DNA"/>
</dbReference>
<feature type="transmembrane region" description="Helical" evidence="1">
    <location>
        <begin position="6"/>
        <end position="29"/>
    </location>
</feature>
<gene>
    <name evidence="2" type="ORF">ACFFIA_37875</name>
</gene>
<evidence type="ECO:0000313" key="3">
    <source>
        <dbReference type="Proteomes" id="UP001589867"/>
    </source>
</evidence>
<keyword evidence="3" id="KW-1185">Reference proteome</keyword>
<name>A0ABV6MFP3_9ACTN</name>
<reference evidence="2 3" key="1">
    <citation type="submission" date="2024-09" db="EMBL/GenBank/DDBJ databases">
        <authorList>
            <person name="Sun Q."/>
            <person name="Mori K."/>
        </authorList>
    </citation>
    <scope>NUCLEOTIDE SEQUENCE [LARGE SCALE GENOMIC DNA]</scope>
    <source>
        <strain evidence="2 3">TBRC 3947</strain>
    </source>
</reference>
<keyword evidence="1" id="KW-0812">Transmembrane</keyword>
<sequence length="94" mass="10049">MVTSSAVGVTLFTWSVLVLEFALALARLLPPGLRRVLLVAGLAFHVGIAVVLELVTFGFAMSGALLLYLLPVGQQVRLPAIAVARIRGARRARR</sequence>
<comment type="caution">
    <text evidence="2">The sequence shown here is derived from an EMBL/GenBank/DDBJ whole genome shotgun (WGS) entry which is preliminary data.</text>
</comment>
<evidence type="ECO:0000313" key="2">
    <source>
        <dbReference type="EMBL" id="MFC0533389.1"/>
    </source>
</evidence>
<organism evidence="2 3">
    <name type="scientific">Phytohabitans kaempferiae</name>
    <dbReference type="NCBI Taxonomy" id="1620943"/>
    <lineage>
        <taxon>Bacteria</taxon>
        <taxon>Bacillati</taxon>
        <taxon>Actinomycetota</taxon>
        <taxon>Actinomycetes</taxon>
        <taxon>Micromonosporales</taxon>
        <taxon>Micromonosporaceae</taxon>
    </lineage>
</organism>
<dbReference type="RefSeq" id="WP_377260928.1">
    <property type="nucleotide sequence ID" value="NZ_JBHLUH010000083.1"/>
</dbReference>
<proteinExistence type="predicted"/>
<accession>A0ABV6MFP3</accession>